<sequence>MCCRLLVMLAQAEEKKSDLPIEIQPCRGLLSPFLFILASNRLLVMLAQAEEKKSDLKYTEEGIIYSIRHKFVSDDLVSLF</sequence>
<comment type="caution">
    <text evidence="1">The sequence shown here is derived from an EMBL/GenBank/DDBJ whole genome shotgun (WGS) entry which is preliminary data.</text>
</comment>
<gene>
    <name evidence="1" type="ORF">G2W53_001814</name>
</gene>
<dbReference type="Proteomes" id="UP000634136">
    <property type="component" value="Unassembled WGS sequence"/>
</dbReference>
<dbReference type="EMBL" id="JAAIUW010000001">
    <property type="protein sequence ID" value="KAF7844909.1"/>
    <property type="molecule type" value="Genomic_DNA"/>
</dbReference>
<organism evidence="1 2">
    <name type="scientific">Senna tora</name>
    <dbReference type="NCBI Taxonomy" id="362788"/>
    <lineage>
        <taxon>Eukaryota</taxon>
        <taxon>Viridiplantae</taxon>
        <taxon>Streptophyta</taxon>
        <taxon>Embryophyta</taxon>
        <taxon>Tracheophyta</taxon>
        <taxon>Spermatophyta</taxon>
        <taxon>Magnoliopsida</taxon>
        <taxon>eudicotyledons</taxon>
        <taxon>Gunneridae</taxon>
        <taxon>Pentapetalae</taxon>
        <taxon>rosids</taxon>
        <taxon>fabids</taxon>
        <taxon>Fabales</taxon>
        <taxon>Fabaceae</taxon>
        <taxon>Caesalpinioideae</taxon>
        <taxon>Cassia clade</taxon>
        <taxon>Senna</taxon>
    </lineage>
</organism>
<keyword evidence="2" id="KW-1185">Reference proteome</keyword>
<evidence type="ECO:0000313" key="1">
    <source>
        <dbReference type="EMBL" id="KAF7844909.1"/>
    </source>
</evidence>
<reference evidence="1" key="1">
    <citation type="submission" date="2020-09" db="EMBL/GenBank/DDBJ databases">
        <title>Genome-Enabled Discovery of Anthraquinone Biosynthesis in Senna tora.</title>
        <authorList>
            <person name="Kang S.-H."/>
            <person name="Pandey R.P."/>
            <person name="Lee C.-M."/>
            <person name="Sim J.-S."/>
            <person name="Jeong J.-T."/>
            <person name="Choi B.-S."/>
            <person name="Jung M."/>
            <person name="Ginzburg D."/>
            <person name="Zhao K."/>
            <person name="Won S.Y."/>
            <person name="Oh T.-J."/>
            <person name="Yu Y."/>
            <person name="Kim N.-H."/>
            <person name="Lee O.R."/>
            <person name="Lee T.-H."/>
            <person name="Bashyal P."/>
            <person name="Kim T.-S."/>
            <person name="Lee W.-H."/>
            <person name="Kawkins C."/>
            <person name="Kim C.-K."/>
            <person name="Kim J.S."/>
            <person name="Ahn B.O."/>
            <person name="Rhee S.Y."/>
            <person name="Sohng J.K."/>
        </authorList>
    </citation>
    <scope>NUCLEOTIDE SEQUENCE</scope>
    <source>
        <tissue evidence="1">Leaf</tissue>
    </source>
</reference>
<name>A0A834XIF7_9FABA</name>
<evidence type="ECO:0000313" key="2">
    <source>
        <dbReference type="Proteomes" id="UP000634136"/>
    </source>
</evidence>
<protein>
    <submittedName>
        <fullName evidence="1">Uncharacterized protein</fullName>
    </submittedName>
</protein>
<proteinExistence type="predicted"/>
<dbReference type="AlphaFoldDB" id="A0A834XIF7"/>
<accession>A0A834XIF7</accession>